<evidence type="ECO:0000256" key="3">
    <source>
        <dbReference type="PIRSR" id="PIRSR613078-2"/>
    </source>
</evidence>
<dbReference type="Pfam" id="PF00300">
    <property type="entry name" value="His_Phos_1"/>
    <property type="match status" value="1"/>
</dbReference>
<name>A0A2V1MYE0_9LACO</name>
<evidence type="ECO:0000313" key="6">
    <source>
        <dbReference type="Proteomes" id="UP000245080"/>
    </source>
</evidence>
<dbReference type="RefSeq" id="WP_109249978.1">
    <property type="nucleotide sequence ID" value="NZ_QCXQ01000002.1"/>
</dbReference>
<evidence type="ECO:0000256" key="1">
    <source>
        <dbReference type="ARBA" id="ARBA00022801"/>
    </source>
</evidence>
<feature type="site" description="Transition state stabilizer" evidence="4">
    <location>
        <position position="170"/>
    </location>
</feature>
<dbReference type="CDD" id="cd07067">
    <property type="entry name" value="HP_PGM_like"/>
    <property type="match status" value="1"/>
</dbReference>
<dbReference type="GO" id="GO:0045820">
    <property type="term" value="P:negative regulation of glycolytic process"/>
    <property type="evidence" value="ECO:0007669"/>
    <property type="project" value="TreeGrafter"/>
</dbReference>
<evidence type="ECO:0000256" key="2">
    <source>
        <dbReference type="PIRSR" id="PIRSR613078-1"/>
    </source>
</evidence>
<dbReference type="AlphaFoldDB" id="A0A2V1MYE0"/>
<comment type="caution">
    <text evidence="5">The sequence shown here is derived from an EMBL/GenBank/DDBJ whole genome shotgun (WGS) entry which is preliminary data.</text>
</comment>
<feature type="binding site" evidence="3">
    <location>
        <begin position="9"/>
        <end position="16"/>
    </location>
    <ligand>
        <name>substrate</name>
    </ligand>
</feature>
<keyword evidence="6" id="KW-1185">Reference proteome</keyword>
<dbReference type="Gene3D" id="3.40.50.1240">
    <property type="entry name" value="Phosphoglycerate mutase-like"/>
    <property type="match status" value="1"/>
</dbReference>
<dbReference type="PANTHER" id="PTHR46517:SF1">
    <property type="entry name" value="FRUCTOSE-2,6-BISPHOSPHATASE TIGAR"/>
    <property type="match status" value="1"/>
</dbReference>
<feature type="binding site" evidence="3">
    <location>
        <position position="59"/>
    </location>
    <ligand>
        <name>substrate</name>
    </ligand>
</feature>
<proteinExistence type="predicted"/>
<accession>A0A2V1MYE0</accession>
<dbReference type="GO" id="GO:0043456">
    <property type="term" value="P:regulation of pentose-phosphate shunt"/>
    <property type="evidence" value="ECO:0007669"/>
    <property type="project" value="TreeGrafter"/>
</dbReference>
<evidence type="ECO:0000256" key="4">
    <source>
        <dbReference type="PIRSR" id="PIRSR613078-3"/>
    </source>
</evidence>
<sequence length="218" mass="24265">MSYHIYFIRHGQTQLNRYHRIQGWADSPLTKSGIEDAQRVGQRLADIPFASAFSSDMTRARDTAAYIIAVNRGPVQDADVNPDFREENFGYFEGNDDVNLWHMIAGIEPYNSFNQLIAAWGLSAVQDKIHAQDPFGDADTAAELWDRISRGLKTVDDQAQDGDDVLVVAHGTMIRSIVEHFAPDINIAESTKNGSVTKLTVDNGQITVDYFNNTEGSL</sequence>
<dbReference type="SUPFAM" id="SSF53254">
    <property type="entry name" value="Phosphoglycerate mutase-like"/>
    <property type="match status" value="1"/>
</dbReference>
<feature type="active site" description="Proton donor/acceptor" evidence="2">
    <location>
        <position position="86"/>
    </location>
</feature>
<keyword evidence="1" id="KW-0378">Hydrolase</keyword>
<organism evidence="5 6">
    <name type="scientific">Levilactobacillus bambusae</name>
    <dbReference type="NCBI Taxonomy" id="2024736"/>
    <lineage>
        <taxon>Bacteria</taxon>
        <taxon>Bacillati</taxon>
        <taxon>Bacillota</taxon>
        <taxon>Bacilli</taxon>
        <taxon>Lactobacillales</taxon>
        <taxon>Lactobacillaceae</taxon>
        <taxon>Levilactobacillus</taxon>
    </lineage>
</organism>
<gene>
    <name evidence="5" type="ORF">DCM90_03585</name>
</gene>
<dbReference type="Proteomes" id="UP000245080">
    <property type="component" value="Unassembled WGS sequence"/>
</dbReference>
<reference evidence="5 6" key="1">
    <citation type="journal article" date="2018" name="Int. J. Syst. Evol. Microbiol.">
        <title>Lactobacillus bambusae sp. nov., isolated from a traditional fermented Ma-bamboo shoots of Taiwan.</title>
        <authorList>
            <person name="Wang L.-T."/>
        </authorList>
    </citation>
    <scope>NUCLEOTIDE SEQUENCE [LARGE SCALE GENOMIC DNA]</scope>
    <source>
        <strain evidence="5 6">BS-W1</strain>
    </source>
</reference>
<dbReference type="SMART" id="SM00855">
    <property type="entry name" value="PGAM"/>
    <property type="match status" value="1"/>
</dbReference>
<dbReference type="PANTHER" id="PTHR46517">
    <property type="entry name" value="FRUCTOSE-2,6-BISPHOSPHATASE TIGAR"/>
    <property type="match status" value="1"/>
</dbReference>
<dbReference type="OrthoDB" id="4131070at2"/>
<feature type="active site" description="Tele-phosphohistidine intermediate" evidence="2">
    <location>
        <position position="10"/>
    </location>
</feature>
<evidence type="ECO:0000313" key="5">
    <source>
        <dbReference type="EMBL" id="PWG00031.1"/>
    </source>
</evidence>
<dbReference type="InterPro" id="IPR029033">
    <property type="entry name" value="His_PPase_superfam"/>
</dbReference>
<protein>
    <submittedName>
        <fullName evidence="5">Histidine phosphatase family protein</fullName>
    </submittedName>
</protein>
<dbReference type="GO" id="GO:0004331">
    <property type="term" value="F:fructose-2,6-bisphosphate 2-phosphatase activity"/>
    <property type="evidence" value="ECO:0007669"/>
    <property type="project" value="TreeGrafter"/>
</dbReference>
<dbReference type="GO" id="GO:0005829">
    <property type="term" value="C:cytosol"/>
    <property type="evidence" value="ECO:0007669"/>
    <property type="project" value="TreeGrafter"/>
</dbReference>
<dbReference type="EMBL" id="QCXQ01000002">
    <property type="protein sequence ID" value="PWG00031.1"/>
    <property type="molecule type" value="Genomic_DNA"/>
</dbReference>
<dbReference type="InterPro" id="IPR013078">
    <property type="entry name" value="His_Pase_superF_clade-1"/>
</dbReference>
<dbReference type="InterPro" id="IPR051695">
    <property type="entry name" value="Phosphoglycerate_Mutase"/>
</dbReference>